<dbReference type="RefSeq" id="WP_264556452.1">
    <property type="nucleotide sequence ID" value="NZ_CP109980.1"/>
</dbReference>
<evidence type="ECO:0000313" key="2">
    <source>
        <dbReference type="Proteomes" id="UP001596417"/>
    </source>
</evidence>
<keyword evidence="2" id="KW-1185">Reference proteome</keyword>
<comment type="caution">
    <text evidence="1">The sequence shown here is derived from an EMBL/GenBank/DDBJ whole genome shotgun (WGS) entry which is preliminary data.</text>
</comment>
<gene>
    <name evidence="1" type="ORF">ACFQL7_21215</name>
</gene>
<dbReference type="AlphaFoldDB" id="A0ABD5YSE6"/>
<dbReference type="GeneID" id="76202170"/>
<organism evidence="1 2">
    <name type="scientific">Halocatena marina</name>
    <dbReference type="NCBI Taxonomy" id="2934937"/>
    <lineage>
        <taxon>Archaea</taxon>
        <taxon>Methanobacteriati</taxon>
        <taxon>Methanobacteriota</taxon>
        <taxon>Stenosarchaea group</taxon>
        <taxon>Halobacteria</taxon>
        <taxon>Halobacteriales</taxon>
        <taxon>Natronomonadaceae</taxon>
        <taxon>Halocatena</taxon>
    </lineage>
</organism>
<dbReference type="EMBL" id="JBHTAX010000004">
    <property type="protein sequence ID" value="MFC7192073.1"/>
    <property type="molecule type" value="Genomic_DNA"/>
</dbReference>
<dbReference type="Proteomes" id="UP001596417">
    <property type="component" value="Unassembled WGS sequence"/>
</dbReference>
<protein>
    <submittedName>
        <fullName evidence="1">Uncharacterized protein</fullName>
    </submittedName>
</protein>
<reference evidence="1 2" key="1">
    <citation type="journal article" date="2019" name="Int. J. Syst. Evol. Microbiol.">
        <title>The Global Catalogue of Microorganisms (GCM) 10K type strain sequencing project: providing services to taxonomists for standard genome sequencing and annotation.</title>
        <authorList>
            <consortium name="The Broad Institute Genomics Platform"/>
            <consortium name="The Broad Institute Genome Sequencing Center for Infectious Disease"/>
            <person name="Wu L."/>
            <person name="Ma J."/>
        </authorList>
    </citation>
    <scope>NUCLEOTIDE SEQUENCE [LARGE SCALE GENOMIC DNA]</scope>
    <source>
        <strain evidence="1 2">RDMS1</strain>
    </source>
</reference>
<sequence>MAYYVVRAHPQRERMNELHSRLESGALERLDGVGTALTTSLTEARFDPSTKEAVWEVEDYCDPPLAHERNAILDRYFTGFQFERVHPSVGWLTIEDYPLLWAEITNRANVDF</sequence>
<proteinExistence type="predicted"/>
<evidence type="ECO:0000313" key="1">
    <source>
        <dbReference type="EMBL" id="MFC7192073.1"/>
    </source>
</evidence>
<name>A0ABD5YSE6_9EURY</name>
<accession>A0ABD5YSE6</accession>